<evidence type="ECO:0000313" key="5">
    <source>
        <dbReference type="Proteomes" id="UP000663852"/>
    </source>
</evidence>
<name>A0A814BUC8_ADIRI</name>
<feature type="coiled-coil region" evidence="2">
    <location>
        <begin position="50"/>
        <end position="138"/>
    </location>
</feature>
<gene>
    <name evidence="4" type="ORF">EDS130_LOCUS11436</name>
</gene>
<protein>
    <recommendedName>
        <fullName evidence="3">CCDC92/74 N-terminal domain-containing protein</fullName>
    </recommendedName>
</protein>
<feature type="domain" description="CCDC92/74 N-terminal" evidence="3">
    <location>
        <begin position="41"/>
        <end position="85"/>
    </location>
</feature>
<dbReference type="PANTHER" id="PTHR14882:SF1">
    <property type="entry name" value="CCDC92 DOMAIN-CONTAINING PROTEIN"/>
    <property type="match status" value="1"/>
</dbReference>
<evidence type="ECO:0000256" key="2">
    <source>
        <dbReference type="SAM" id="Coils"/>
    </source>
</evidence>
<sequence>MFNSNALYFISAVAKQRRILSMSDITYPSMDTNNLAQCLLRAEKSIEFLQNQHSATLADLHQELNKWQRKYNDLTFQFTLNNTEVNAYNQNKAHSTIEQLENELLRSRNRVKTLNRIVEEKEKLVNDYRNRLQILEQKQALELYKQRSASSTRNSRYSARDKQEHICHCIRLGQLILPNKPKAFKNIDDQRHVISHTRSSSVTNRTNSNHERTKTLYIGQRSSPSQPIDRQTLPKQQRYLFATPNENIATTKIVASRSTMKFSTILPPITNKKAPLKATLSCEGEA</sequence>
<dbReference type="Proteomes" id="UP000663852">
    <property type="component" value="Unassembled WGS sequence"/>
</dbReference>
<dbReference type="EMBL" id="CAJNOJ010000041">
    <property type="protein sequence ID" value="CAF0933632.1"/>
    <property type="molecule type" value="Genomic_DNA"/>
</dbReference>
<dbReference type="PANTHER" id="PTHR14882">
    <property type="entry name" value="COILED-COIL DOMAIN-CONTAINING 74A"/>
    <property type="match status" value="1"/>
</dbReference>
<evidence type="ECO:0000313" key="4">
    <source>
        <dbReference type="EMBL" id="CAF0933632.1"/>
    </source>
</evidence>
<dbReference type="InterPro" id="IPR039496">
    <property type="entry name" value="CCDC92/74_N"/>
</dbReference>
<dbReference type="Pfam" id="PF14916">
    <property type="entry name" value="CCDC92"/>
    <property type="match status" value="1"/>
</dbReference>
<dbReference type="AlphaFoldDB" id="A0A814BUC8"/>
<reference evidence="4" key="1">
    <citation type="submission" date="2021-02" db="EMBL/GenBank/DDBJ databases">
        <authorList>
            <person name="Nowell W R."/>
        </authorList>
    </citation>
    <scope>NUCLEOTIDE SEQUENCE</scope>
</reference>
<proteinExistence type="predicted"/>
<organism evidence="4 5">
    <name type="scientific">Adineta ricciae</name>
    <name type="common">Rotifer</name>
    <dbReference type="NCBI Taxonomy" id="249248"/>
    <lineage>
        <taxon>Eukaryota</taxon>
        <taxon>Metazoa</taxon>
        <taxon>Spiralia</taxon>
        <taxon>Gnathifera</taxon>
        <taxon>Rotifera</taxon>
        <taxon>Eurotatoria</taxon>
        <taxon>Bdelloidea</taxon>
        <taxon>Adinetida</taxon>
        <taxon>Adinetidae</taxon>
        <taxon>Adineta</taxon>
    </lineage>
</organism>
<keyword evidence="1 2" id="KW-0175">Coiled coil</keyword>
<accession>A0A814BUC8</accession>
<dbReference type="OrthoDB" id="2155209at2759"/>
<comment type="caution">
    <text evidence="4">The sequence shown here is derived from an EMBL/GenBank/DDBJ whole genome shotgun (WGS) entry which is preliminary data.</text>
</comment>
<evidence type="ECO:0000259" key="3">
    <source>
        <dbReference type="Pfam" id="PF14916"/>
    </source>
</evidence>
<dbReference type="InterPro" id="IPR040370">
    <property type="entry name" value="CCDC74A/CCDC74B/CCDC92"/>
</dbReference>
<evidence type="ECO:0000256" key="1">
    <source>
        <dbReference type="ARBA" id="ARBA00023054"/>
    </source>
</evidence>